<feature type="transmembrane region" description="Helical" evidence="6">
    <location>
        <begin position="201"/>
        <end position="221"/>
    </location>
</feature>
<dbReference type="InterPro" id="IPR004680">
    <property type="entry name" value="Cit_transptr-like_dom"/>
</dbReference>
<evidence type="ECO:0000313" key="9">
    <source>
        <dbReference type="Proteomes" id="UP001156870"/>
    </source>
</evidence>
<feature type="transmembrane region" description="Helical" evidence="6">
    <location>
        <begin position="50"/>
        <end position="67"/>
    </location>
</feature>
<feature type="transmembrane region" description="Helical" evidence="6">
    <location>
        <begin position="160"/>
        <end position="181"/>
    </location>
</feature>
<evidence type="ECO:0000256" key="2">
    <source>
        <dbReference type="ARBA" id="ARBA00022448"/>
    </source>
</evidence>
<feature type="transmembrane region" description="Helical" evidence="6">
    <location>
        <begin position="384"/>
        <end position="401"/>
    </location>
</feature>
<dbReference type="GO" id="GO:0005886">
    <property type="term" value="C:plasma membrane"/>
    <property type="evidence" value="ECO:0007669"/>
    <property type="project" value="TreeGrafter"/>
</dbReference>
<dbReference type="Proteomes" id="UP001156870">
    <property type="component" value="Unassembled WGS sequence"/>
</dbReference>
<dbReference type="PANTHER" id="PTHR10283">
    <property type="entry name" value="SOLUTE CARRIER FAMILY 13 MEMBER"/>
    <property type="match status" value="1"/>
</dbReference>
<dbReference type="InterPro" id="IPR031312">
    <property type="entry name" value="Na/sul_symport_CS"/>
</dbReference>
<evidence type="ECO:0000259" key="7">
    <source>
        <dbReference type="Pfam" id="PF03600"/>
    </source>
</evidence>
<comment type="caution">
    <text evidence="8">The sequence shown here is derived from an EMBL/GenBank/DDBJ whole genome shotgun (WGS) entry which is preliminary data.</text>
</comment>
<keyword evidence="3 6" id="KW-0812">Transmembrane</keyword>
<organism evidence="8 9">
    <name type="scientific">Marinibactrum halimedae</name>
    <dbReference type="NCBI Taxonomy" id="1444977"/>
    <lineage>
        <taxon>Bacteria</taxon>
        <taxon>Pseudomonadati</taxon>
        <taxon>Pseudomonadota</taxon>
        <taxon>Gammaproteobacteria</taxon>
        <taxon>Cellvibrionales</taxon>
        <taxon>Cellvibrionaceae</taxon>
        <taxon>Marinibactrum</taxon>
    </lineage>
</organism>
<dbReference type="PANTHER" id="PTHR10283:SF82">
    <property type="entry name" value="SOLUTE CARRIER FAMILY 13 MEMBER 2"/>
    <property type="match status" value="1"/>
</dbReference>
<keyword evidence="5 6" id="KW-0472">Membrane</keyword>
<evidence type="ECO:0000256" key="6">
    <source>
        <dbReference type="SAM" id="Phobius"/>
    </source>
</evidence>
<feature type="transmembrane region" description="Helical" evidence="6">
    <location>
        <begin position="104"/>
        <end position="125"/>
    </location>
</feature>
<protein>
    <submittedName>
        <fullName evidence="8">NadC family protein</fullName>
    </submittedName>
</protein>
<dbReference type="PROSITE" id="PS01271">
    <property type="entry name" value="NA_SULFATE"/>
    <property type="match status" value="1"/>
</dbReference>
<evidence type="ECO:0000313" key="8">
    <source>
        <dbReference type="EMBL" id="GLS24943.1"/>
    </source>
</evidence>
<feature type="transmembrane region" description="Helical" evidence="6">
    <location>
        <begin position="303"/>
        <end position="327"/>
    </location>
</feature>
<comment type="subcellular location">
    <subcellularLocation>
        <location evidence="1">Membrane</location>
        <topology evidence="1">Multi-pass membrane protein</topology>
    </subcellularLocation>
</comment>
<feature type="domain" description="Citrate transporter-like" evidence="7">
    <location>
        <begin position="39"/>
        <end position="374"/>
    </location>
</feature>
<keyword evidence="2" id="KW-0813">Transport</keyword>
<evidence type="ECO:0000256" key="4">
    <source>
        <dbReference type="ARBA" id="ARBA00022989"/>
    </source>
</evidence>
<feature type="transmembrane region" description="Helical" evidence="6">
    <location>
        <begin position="272"/>
        <end position="291"/>
    </location>
</feature>
<dbReference type="Pfam" id="PF03600">
    <property type="entry name" value="CitMHS"/>
    <property type="match status" value="1"/>
</dbReference>
<reference evidence="8 9" key="1">
    <citation type="journal article" date="2014" name="Int. J. Syst. Evol. Microbiol.">
        <title>Complete genome sequence of Corynebacterium casei LMG S-19264T (=DSM 44701T), isolated from a smear-ripened cheese.</title>
        <authorList>
            <consortium name="US DOE Joint Genome Institute (JGI-PGF)"/>
            <person name="Walter F."/>
            <person name="Albersmeier A."/>
            <person name="Kalinowski J."/>
            <person name="Ruckert C."/>
        </authorList>
    </citation>
    <scope>NUCLEOTIDE SEQUENCE [LARGE SCALE GENOMIC DNA]</scope>
    <source>
        <strain evidence="8 9">NBRC 110095</strain>
    </source>
</reference>
<gene>
    <name evidence="8" type="ORF">GCM10007877_06570</name>
</gene>
<proteinExistence type="predicted"/>
<dbReference type="RefSeq" id="WP_232592241.1">
    <property type="nucleotide sequence ID" value="NZ_BSPD01000020.1"/>
</dbReference>
<dbReference type="InterPro" id="IPR001898">
    <property type="entry name" value="SLC13A/DASS"/>
</dbReference>
<accession>A0AA37T4F3</accession>
<feature type="transmembrane region" description="Helical" evidence="6">
    <location>
        <begin position="422"/>
        <end position="441"/>
    </location>
</feature>
<keyword evidence="4 6" id="KW-1133">Transmembrane helix</keyword>
<dbReference type="EMBL" id="BSPD01000020">
    <property type="protein sequence ID" value="GLS24943.1"/>
    <property type="molecule type" value="Genomic_DNA"/>
</dbReference>
<sequence length="442" mass="47628">MPKAIVVLLLITLGSIALQWLPAEPIAIRALCLLWIIAVLWLSEMVHVTITALLIPVLSVLFGIWHLPQALDAFSHPIIFVFFGGFALAAALQAQDIDRWIAHNILRMSGGLLSRAVMMLCLTTAVLSMWMNNTATTALMLPLILGLLRQEPTLSASTKIFSLLGIAYSANLGGVATLVGSAPNGIAATAIDYDFLSWLKVGGPAFLLLWPLMLWVMHRVLKPSFNGTRVEVEQYTFEWTPARMILMGIFTFTVIGWFFSKPLGQLIGIEQRMNAWVALLAVCALVASRVVEWKHIEEYTHWGTLLLFGGSLTLSAVLKVSGASAFLGSVMSHAVMGLPGVLVLVVLVSFVILLTEINSNTSSTALLVPIFITLPVSVVGTEQAALAVGISASCAFMLPVATPPNAIVHSSGLIPQQSMMRVGAVLNVMCIGVLSLLLWLLL</sequence>
<dbReference type="AlphaFoldDB" id="A0AA37T4F3"/>
<dbReference type="NCBIfam" id="TIGR00785">
    <property type="entry name" value="dass"/>
    <property type="match status" value="1"/>
</dbReference>
<feature type="transmembrane region" description="Helical" evidence="6">
    <location>
        <begin position="333"/>
        <end position="354"/>
    </location>
</feature>
<evidence type="ECO:0000256" key="3">
    <source>
        <dbReference type="ARBA" id="ARBA00022692"/>
    </source>
</evidence>
<name>A0AA37T4F3_9GAMM</name>
<dbReference type="GO" id="GO:0015141">
    <property type="term" value="F:succinate transmembrane transporter activity"/>
    <property type="evidence" value="ECO:0007669"/>
    <property type="project" value="UniProtKB-ARBA"/>
</dbReference>
<feature type="transmembrane region" description="Helical" evidence="6">
    <location>
        <begin position="73"/>
        <end position="92"/>
    </location>
</feature>
<keyword evidence="9" id="KW-1185">Reference proteome</keyword>
<evidence type="ECO:0000256" key="5">
    <source>
        <dbReference type="ARBA" id="ARBA00023136"/>
    </source>
</evidence>
<feature type="transmembrane region" description="Helical" evidence="6">
    <location>
        <begin position="27"/>
        <end position="43"/>
    </location>
</feature>
<feature type="transmembrane region" description="Helical" evidence="6">
    <location>
        <begin position="242"/>
        <end position="260"/>
    </location>
</feature>
<evidence type="ECO:0000256" key="1">
    <source>
        <dbReference type="ARBA" id="ARBA00004141"/>
    </source>
</evidence>
<feature type="transmembrane region" description="Helical" evidence="6">
    <location>
        <begin position="361"/>
        <end position="378"/>
    </location>
</feature>